<dbReference type="PROSITE" id="PS51257">
    <property type="entry name" value="PROKAR_LIPOPROTEIN"/>
    <property type="match status" value="1"/>
</dbReference>
<dbReference type="AlphaFoldDB" id="A0A7X9RXL5"/>
<dbReference type="Proteomes" id="UP000576082">
    <property type="component" value="Unassembled WGS sequence"/>
</dbReference>
<evidence type="ECO:0000313" key="2">
    <source>
        <dbReference type="Proteomes" id="UP000576082"/>
    </source>
</evidence>
<gene>
    <name evidence="1" type="ORF">HHU12_21855</name>
</gene>
<sequence>MLNKLIIIIPIELKKILILFFQLLLLLSCKQEKIKANVFFFENFTSNYFEKMHHEELITYSLSFTPLKDTLYVTFENSTSTKKMTEIYEKVLNIKSNNDIFYESINDDLDNNNILNLKDDKEINFIYYKSFRLLCLYKEIGEDTIIRQKEIIDQLQTINKHK</sequence>
<keyword evidence="2" id="KW-1185">Reference proteome</keyword>
<protein>
    <recommendedName>
        <fullName evidence="3">Lipoprotein</fullName>
    </recommendedName>
</protein>
<reference evidence="1 2" key="1">
    <citation type="submission" date="2020-04" db="EMBL/GenBank/DDBJ databases">
        <title>Flammeovirga sp. SR4, a novel species isolated from seawater.</title>
        <authorList>
            <person name="Wang X."/>
        </authorList>
    </citation>
    <scope>NUCLEOTIDE SEQUENCE [LARGE SCALE GENOMIC DNA]</scope>
    <source>
        <strain evidence="1 2">ATCC 23126</strain>
    </source>
</reference>
<proteinExistence type="predicted"/>
<dbReference type="RefSeq" id="WP_169658869.1">
    <property type="nucleotide sequence ID" value="NZ_JABANE010000069.1"/>
</dbReference>
<comment type="caution">
    <text evidence="1">The sequence shown here is derived from an EMBL/GenBank/DDBJ whole genome shotgun (WGS) entry which is preliminary data.</text>
</comment>
<evidence type="ECO:0000313" key="1">
    <source>
        <dbReference type="EMBL" id="NME70637.1"/>
    </source>
</evidence>
<evidence type="ECO:0008006" key="3">
    <source>
        <dbReference type="Google" id="ProtNLM"/>
    </source>
</evidence>
<accession>A0A7X9RXL5</accession>
<organism evidence="1 2">
    <name type="scientific">Flammeovirga aprica JL-4</name>
    <dbReference type="NCBI Taxonomy" id="694437"/>
    <lineage>
        <taxon>Bacteria</taxon>
        <taxon>Pseudomonadati</taxon>
        <taxon>Bacteroidota</taxon>
        <taxon>Cytophagia</taxon>
        <taxon>Cytophagales</taxon>
        <taxon>Flammeovirgaceae</taxon>
        <taxon>Flammeovirga</taxon>
    </lineage>
</organism>
<dbReference type="EMBL" id="JABANE010000069">
    <property type="protein sequence ID" value="NME70637.1"/>
    <property type="molecule type" value="Genomic_DNA"/>
</dbReference>
<name>A0A7X9RXL5_9BACT</name>